<gene>
    <name evidence="1" type="ORF">UFOPK1722_01824</name>
</gene>
<reference evidence="1" key="1">
    <citation type="submission" date="2020-05" db="EMBL/GenBank/DDBJ databases">
        <authorList>
            <person name="Chiriac C."/>
            <person name="Salcher M."/>
            <person name="Ghai R."/>
            <person name="Kavagutti S V."/>
        </authorList>
    </citation>
    <scope>NUCLEOTIDE SEQUENCE</scope>
</reference>
<dbReference type="EMBL" id="CAEZTS010000220">
    <property type="protein sequence ID" value="CAB4594758.1"/>
    <property type="molecule type" value="Genomic_DNA"/>
</dbReference>
<sequence>MPGTLAPMYQESVSWNRVMSAQSVQCLRHASSASGVGSMVSKPLSRRSTRVSAIQSTCCSMDTIMLDSTEGLPGPVIMKRLGNPTVVRPR</sequence>
<evidence type="ECO:0000313" key="1">
    <source>
        <dbReference type="EMBL" id="CAB4594758.1"/>
    </source>
</evidence>
<name>A0A6J6GD71_9ZZZZ</name>
<dbReference type="AlphaFoldDB" id="A0A6J6GD71"/>
<organism evidence="1">
    <name type="scientific">freshwater metagenome</name>
    <dbReference type="NCBI Taxonomy" id="449393"/>
    <lineage>
        <taxon>unclassified sequences</taxon>
        <taxon>metagenomes</taxon>
        <taxon>ecological metagenomes</taxon>
    </lineage>
</organism>
<protein>
    <submittedName>
        <fullName evidence="1">Unannotated protein</fullName>
    </submittedName>
</protein>
<accession>A0A6J6GD71</accession>
<proteinExistence type="predicted"/>